<dbReference type="OrthoDB" id="4739136at2759"/>
<accession>A0A395HTZ3</accession>
<dbReference type="VEuPathDB" id="FungiDB:BO97DRAFT_453920"/>
<evidence type="ECO:0000313" key="3">
    <source>
        <dbReference type="EMBL" id="RAL11411.1"/>
    </source>
</evidence>
<keyword evidence="4" id="KW-1185">Reference proteome</keyword>
<evidence type="ECO:0000259" key="2">
    <source>
        <dbReference type="Pfam" id="PF25482"/>
    </source>
</evidence>
<dbReference type="InterPro" id="IPR057227">
    <property type="entry name" value="DUF7905"/>
</dbReference>
<evidence type="ECO:0000313" key="4">
    <source>
        <dbReference type="Proteomes" id="UP000248961"/>
    </source>
</evidence>
<dbReference type="RefSeq" id="XP_025550565.1">
    <property type="nucleotide sequence ID" value="XM_025699088.1"/>
</dbReference>
<organism evidence="3 4">
    <name type="scientific">Aspergillus homomorphus (strain CBS 101889)</name>
    <dbReference type="NCBI Taxonomy" id="1450537"/>
    <lineage>
        <taxon>Eukaryota</taxon>
        <taxon>Fungi</taxon>
        <taxon>Dikarya</taxon>
        <taxon>Ascomycota</taxon>
        <taxon>Pezizomycotina</taxon>
        <taxon>Eurotiomycetes</taxon>
        <taxon>Eurotiomycetidae</taxon>
        <taxon>Eurotiales</taxon>
        <taxon>Aspergillaceae</taxon>
        <taxon>Aspergillus</taxon>
        <taxon>Aspergillus subgen. Circumdati</taxon>
    </lineage>
</organism>
<dbReference type="Proteomes" id="UP000248961">
    <property type="component" value="Unassembled WGS sequence"/>
</dbReference>
<sequence>MDFEASGAQEWTLPGYGRPGFQKNRSEPESSQAQSNPSQPKTRSTTEHVNEPVASVASSMTNNAPSTTPAPTRGAARPYRARGSMRGVIRLSRPFREIRDAFCTAARSVSSKRPFGQQGRNDAFDDICRKTGAYINPPHSDHDVIHLWGASYQVSEATELIQSILARCDTIAMPKKRDWTKTTAYSVGKEELADQLELEDALIQAYRRAPDPSSPFFEKLLFLWPRKGPSIHSALGTELEALDPIRIKYECHLFVPKDLPDHICALGYAQGKTGLIAQLLRNKWAEVMASDLVKSKLYLVEPVGTCQGEITARKEAGFTRTLFRTIPLEESDIELWAGRAELIKSKNKAYLLKVVDRCLKGVIYVRGHLRMRVNLGLFVLDHYRLPADGKLAYGFEEFREMLFHEKTRGRLVPGLLQPYDRTMDSLRQPEPAFSVNFEFAGQKNALLRLEAEFAKCAGARDYAITQCRWLKPRKVGQVKDSRSPLQVGVIDFERSDWQLEIASLEFYEATAVEAALQTFSHIIKFKSNDTMGDISTNPIRKVIFHATAPVTRFIEKTSIRYRLKGTRYILEIARYDEYTRTATAGPASLNLGAPFGDKPRISWGASVFDFAWDNMLGQHANMPLGHSANYDPSLQTFFPASSETEDKTQGLWEFIDLIKRVASLLGSGSPRSTVGTGTAKAESISRSASPASSGNARGLDADLGTLF</sequence>
<dbReference type="AlphaFoldDB" id="A0A395HTZ3"/>
<feature type="region of interest" description="Disordered" evidence="1">
    <location>
        <begin position="1"/>
        <end position="81"/>
    </location>
</feature>
<name>A0A395HTZ3_ASPHC</name>
<dbReference type="EMBL" id="KZ824288">
    <property type="protein sequence ID" value="RAL11411.1"/>
    <property type="molecule type" value="Genomic_DNA"/>
</dbReference>
<dbReference type="STRING" id="1450537.A0A395HTZ3"/>
<feature type="compositionally biased region" description="Low complexity" evidence="1">
    <location>
        <begin position="61"/>
        <end position="72"/>
    </location>
</feature>
<reference evidence="3 4" key="1">
    <citation type="submission" date="2018-02" db="EMBL/GenBank/DDBJ databases">
        <title>The genomes of Aspergillus section Nigri reveals drivers in fungal speciation.</title>
        <authorList>
            <consortium name="DOE Joint Genome Institute"/>
            <person name="Vesth T.C."/>
            <person name="Nybo J."/>
            <person name="Theobald S."/>
            <person name="Brandl J."/>
            <person name="Frisvad J.C."/>
            <person name="Nielsen K.F."/>
            <person name="Lyhne E.K."/>
            <person name="Kogle M.E."/>
            <person name="Kuo A."/>
            <person name="Riley R."/>
            <person name="Clum A."/>
            <person name="Nolan M."/>
            <person name="Lipzen A."/>
            <person name="Salamov A."/>
            <person name="Henrissat B."/>
            <person name="Wiebenga A."/>
            <person name="De vries R.P."/>
            <person name="Grigoriev I.V."/>
            <person name="Mortensen U.H."/>
            <person name="Andersen M.R."/>
            <person name="Baker S.E."/>
        </authorList>
    </citation>
    <scope>NUCLEOTIDE SEQUENCE [LARGE SCALE GENOMIC DNA]</scope>
    <source>
        <strain evidence="3 4">CBS 101889</strain>
    </source>
</reference>
<feature type="compositionally biased region" description="Polar residues" evidence="1">
    <location>
        <begin position="29"/>
        <end position="43"/>
    </location>
</feature>
<gene>
    <name evidence="3" type="ORF">BO97DRAFT_453920</name>
</gene>
<feature type="compositionally biased region" description="Low complexity" evidence="1">
    <location>
        <begin position="681"/>
        <end position="696"/>
    </location>
</feature>
<feature type="domain" description="DUF7905" evidence="2">
    <location>
        <begin position="336"/>
        <end position="643"/>
    </location>
</feature>
<proteinExistence type="predicted"/>
<evidence type="ECO:0000256" key="1">
    <source>
        <dbReference type="SAM" id="MobiDB-lite"/>
    </source>
</evidence>
<feature type="region of interest" description="Disordered" evidence="1">
    <location>
        <begin position="669"/>
        <end position="696"/>
    </location>
</feature>
<dbReference type="GeneID" id="37203377"/>
<protein>
    <recommendedName>
        <fullName evidence="2">DUF7905 domain-containing protein</fullName>
    </recommendedName>
</protein>
<dbReference type="Pfam" id="PF25482">
    <property type="entry name" value="DUF7905"/>
    <property type="match status" value="1"/>
</dbReference>